<gene>
    <name evidence="2" type="ORF">MET9862_03386</name>
</gene>
<feature type="compositionally biased region" description="Basic and acidic residues" evidence="1">
    <location>
        <begin position="66"/>
        <end position="85"/>
    </location>
</feature>
<dbReference type="Proteomes" id="UP000410984">
    <property type="component" value="Unassembled WGS sequence"/>
</dbReference>
<sequence>MLDALAAFVFQRLWKGHALSSTLGPALPGTTGQAASAQAPRLDACLGVGQSQTIRHFIAMAQAARLRGEPESPSREPDCRFREEQCGTPNAMERVS</sequence>
<dbReference type="AlphaFoldDB" id="A0A509EFF3"/>
<evidence type="ECO:0000313" key="3">
    <source>
        <dbReference type="Proteomes" id="UP000410984"/>
    </source>
</evidence>
<accession>A0A509EFF3</accession>
<reference evidence="2 3" key="1">
    <citation type="submission" date="2019-06" db="EMBL/GenBank/DDBJ databases">
        <authorList>
            <person name="Rodrigo-Torres L."/>
            <person name="Arahal R. D."/>
            <person name="Lucena T."/>
        </authorList>
    </citation>
    <scope>NUCLEOTIDE SEQUENCE [LARGE SCALE GENOMIC DNA]</scope>
    <source>
        <strain evidence="2 3">SB0023/3</strain>
    </source>
</reference>
<feature type="region of interest" description="Disordered" evidence="1">
    <location>
        <begin position="66"/>
        <end position="96"/>
    </location>
</feature>
<evidence type="ECO:0000313" key="2">
    <source>
        <dbReference type="EMBL" id="VUD72782.1"/>
    </source>
</evidence>
<evidence type="ECO:0000256" key="1">
    <source>
        <dbReference type="SAM" id="MobiDB-lite"/>
    </source>
</evidence>
<protein>
    <submittedName>
        <fullName evidence="2">Uncharacterized protein</fullName>
    </submittedName>
</protein>
<organism evidence="2 3">
    <name type="scientific">Methylobacterium symbioticum</name>
    <dbReference type="NCBI Taxonomy" id="2584084"/>
    <lineage>
        <taxon>Bacteria</taxon>
        <taxon>Pseudomonadati</taxon>
        <taxon>Pseudomonadota</taxon>
        <taxon>Alphaproteobacteria</taxon>
        <taxon>Hyphomicrobiales</taxon>
        <taxon>Methylobacteriaceae</taxon>
        <taxon>Methylobacterium</taxon>
    </lineage>
</organism>
<proteinExistence type="predicted"/>
<dbReference type="RefSeq" id="WP_142584074.1">
    <property type="nucleotide sequence ID" value="NZ_CABFPH010000050.1"/>
</dbReference>
<dbReference type="EMBL" id="CABFPH010000050">
    <property type="protein sequence ID" value="VUD72782.1"/>
    <property type="molecule type" value="Genomic_DNA"/>
</dbReference>
<name>A0A509EFF3_9HYPH</name>
<keyword evidence="3" id="KW-1185">Reference proteome</keyword>